<feature type="domain" description="HTH lysR-type" evidence="5">
    <location>
        <begin position="1"/>
        <end position="58"/>
    </location>
</feature>
<dbReference type="PROSITE" id="PS50931">
    <property type="entry name" value="HTH_LYSR"/>
    <property type="match status" value="1"/>
</dbReference>
<dbReference type="InterPro" id="IPR036390">
    <property type="entry name" value="WH_DNA-bd_sf"/>
</dbReference>
<evidence type="ECO:0000313" key="6">
    <source>
        <dbReference type="EMBL" id="CDS88307.1"/>
    </source>
</evidence>
<dbReference type="EMBL" id="LK932408">
    <property type="protein sequence ID" value="CDS88867.1"/>
    <property type="molecule type" value="Genomic_DNA"/>
</dbReference>
<dbReference type="PRINTS" id="PR00039">
    <property type="entry name" value="HTHLYSR"/>
</dbReference>
<dbReference type="SUPFAM" id="SSF53850">
    <property type="entry name" value="Periplasmic binding protein-like II"/>
    <property type="match status" value="1"/>
</dbReference>
<dbReference type="AlphaFoldDB" id="A0A069ATB5"/>
<evidence type="ECO:0000313" key="7">
    <source>
        <dbReference type="EMBL" id="CDS88867.1"/>
    </source>
</evidence>
<reference evidence="8" key="1">
    <citation type="submission" date="2014-07" db="EMBL/GenBank/DDBJ databases">
        <authorList>
            <person name="Monot Marc"/>
        </authorList>
    </citation>
    <scope>NUCLEOTIDE SEQUENCE</scope>
    <source>
        <strain evidence="8">7032989</strain>
        <strain evidence="7">7032994</strain>
    </source>
</reference>
<keyword evidence="2" id="KW-0805">Transcription regulation</keyword>
<evidence type="ECO:0000256" key="4">
    <source>
        <dbReference type="ARBA" id="ARBA00023163"/>
    </source>
</evidence>
<protein>
    <submittedName>
        <fullName evidence="7">LysR-family transcriptional regulator</fullName>
    </submittedName>
    <submittedName>
        <fullName evidence="8">Transcriptional regulator, LysR family</fullName>
    </submittedName>
</protein>
<organism evidence="8">
    <name type="scientific">Clostridioides difficile</name>
    <name type="common">Peptoclostridium difficile</name>
    <dbReference type="NCBI Taxonomy" id="1496"/>
    <lineage>
        <taxon>Bacteria</taxon>
        <taxon>Bacillati</taxon>
        <taxon>Bacillota</taxon>
        <taxon>Clostridia</taxon>
        <taxon>Peptostreptococcales</taxon>
        <taxon>Peptostreptococcaceae</taxon>
        <taxon>Clostridioides</taxon>
    </lineage>
</organism>
<evidence type="ECO:0000256" key="2">
    <source>
        <dbReference type="ARBA" id="ARBA00023015"/>
    </source>
</evidence>
<comment type="similarity">
    <text evidence="1">Belongs to the LysR transcriptional regulatory family.</text>
</comment>
<evidence type="ECO:0000313" key="8">
    <source>
        <dbReference type="EMBL" id="CDT03469.1"/>
    </source>
</evidence>
<dbReference type="Gene3D" id="1.10.10.10">
    <property type="entry name" value="Winged helix-like DNA-binding domain superfamily/Winged helix DNA-binding domain"/>
    <property type="match status" value="1"/>
</dbReference>
<dbReference type="GO" id="GO:0003700">
    <property type="term" value="F:DNA-binding transcription factor activity"/>
    <property type="evidence" value="ECO:0007669"/>
    <property type="project" value="InterPro"/>
</dbReference>
<dbReference type="RefSeq" id="WP_016728662.1">
    <property type="nucleotide sequence ID" value="NZ_BAABSG010000001.1"/>
</dbReference>
<dbReference type="PANTHER" id="PTHR30419">
    <property type="entry name" value="HTH-TYPE TRANSCRIPTIONAL REGULATOR YBHD"/>
    <property type="match status" value="1"/>
</dbReference>
<keyword evidence="4" id="KW-0804">Transcription</keyword>
<evidence type="ECO:0000259" key="5">
    <source>
        <dbReference type="PROSITE" id="PS50931"/>
    </source>
</evidence>
<proteinExistence type="inferred from homology"/>
<dbReference type="InterPro" id="IPR036388">
    <property type="entry name" value="WH-like_DNA-bd_sf"/>
</dbReference>
<evidence type="ECO:0000256" key="1">
    <source>
        <dbReference type="ARBA" id="ARBA00009437"/>
    </source>
</evidence>
<dbReference type="PANTHER" id="PTHR30419:SF28">
    <property type="entry name" value="HTH-TYPE TRANSCRIPTIONAL REGULATOR BSDA"/>
    <property type="match status" value="1"/>
</dbReference>
<dbReference type="GO" id="GO:0003677">
    <property type="term" value="F:DNA binding"/>
    <property type="evidence" value="ECO:0007669"/>
    <property type="project" value="UniProtKB-KW"/>
</dbReference>
<dbReference type="Gene3D" id="3.40.190.290">
    <property type="match status" value="1"/>
</dbReference>
<dbReference type="InterPro" id="IPR050950">
    <property type="entry name" value="HTH-type_LysR_regulators"/>
</dbReference>
<dbReference type="EMBL" id="LK932522">
    <property type="protein sequence ID" value="CDS88307.1"/>
    <property type="molecule type" value="Genomic_DNA"/>
</dbReference>
<dbReference type="InterPro" id="IPR000847">
    <property type="entry name" value="LysR_HTH_N"/>
</dbReference>
<dbReference type="EMBL" id="LK932905">
    <property type="protein sequence ID" value="CDT03469.1"/>
    <property type="molecule type" value="Genomic_DNA"/>
</dbReference>
<dbReference type="PATRIC" id="fig|1496.854.peg.1677"/>
<evidence type="ECO:0000256" key="3">
    <source>
        <dbReference type="ARBA" id="ARBA00023125"/>
    </source>
</evidence>
<dbReference type="GO" id="GO:0005829">
    <property type="term" value="C:cytosol"/>
    <property type="evidence" value="ECO:0007669"/>
    <property type="project" value="TreeGrafter"/>
</dbReference>
<dbReference type="Pfam" id="PF00126">
    <property type="entry name" value="HTH_1"/>
    <property type="match status" value="1"/>
</dbReference>
<dbReference type="FunFam" id="1.10.10.10:FF:000001">
    <property type="entry name" value="LysR family transcriptional regulator"/>
    <property type="match status" value="1"/>
</dbReference>
<keyword evidence="3" id="KW-0238">DNA-binding</keyword>
<dbReference type="Pfam" id="PF03466">
    <property type="entry name" value="LysR_substrate"/>
    <property type="match status" value="1"/>
</dbReference>
<dbReference type="InterPro" id="IPR005119">
    <property type="entry name" value="LysR_subst-bd"/>
</dbReference>
<accession>A0A069ATB5</accession>
<sequence length="293" mass="33472">MNLYHLRYFVTLAHLEHYTKAAENLSITQPSLSHAISLLENELGVALFEKEGRNIVLTKYGKIFLKDVEKSLEILDSSVKSLKITGTGEGQIDLAFLRTLGTDFIPDIVHKFLKSNPAKSIDFKFHTGVTTDIIQGLRERKYDIAFCSKLEKEKGIEFIPVAKQDLVLIVPYSHPLAAKDTIDLKETIPYPQIVFNQRSGLRYIIDDMFKKINQQPNIVYEVEEDQVIAGLVAKNFGIAVVPNMNMLSFTKVKVIQIIHPSWERNFYLAFIKDRYLPPAIKNFKNFVIKNAQL</sequence>
<name>A0A069ATB5_CLODI</name>
<dbReference type="SUPFAM" id="SSF46785">
    <property type="entry name" value="Winged helix' DNA-binding domain"/>
    <property type="match status" value="1"/>
</dbReference>
<dbReference type="CDD" id="cd08434">
    <property type="entry name" value="PBP2_GltC_like"/>
    <property type="match status" value="1"/>
</dbReference>
<gene>
    <name evidence="8" type="ORF">BN1095_250010</name>
    <name evidence="6" type="ORF">BN1096_680030</name>
    <name evidence="7" type="ORF">BN1097_690020</name>
</gene>